<comment type="caution">
    <text evidence="2">The sequence shown here is derived from an EMBL/GenBank/DDBJ whole genome shotgun (WGS) entry which is preliminary data.</text>
</comment>
<reference evidence="2 3" key="1">
    <citation type="submission" date="2020-08" db="EMBL/GenBank/DDBJ databases">
        <title>Genome sequencing of Purple Non-Sulfur Bacteria from various extreme environments.</title>
        <authorList>
            <person name="Mayer M."/>
        </authorList>
    </citation>
    <scope>NUCLEOTIDE SEQUENCE [LARGE SCALE GENOMIC DNA]</scope>
    <source>
        <strain evidence="2 3">JA135</strain>
    </source>
</reference>
<dbReference type="RefSeq" id="WP_184438248.1">
    <property type="nucleotide sequence ID" value="NZ_JACIGI010000078.1"/>
</dbReference>
<evidence type="ECO:0000313" key="3">
    <source>
        <dbReference type="Proteomes" id="UP000555728"/>
    </source>
</evidence>
<organism evidence="2 3">
    <name type="scientific">Roseospira goensis</name>
    <dbReference type="NCBI Taxonomy" id="391922"/>
    <lineage>
        <taxon>Bacteria</taxon>
        <taxon>Pseudomonadati</taxon>
        <taxon>Pseudomonadota</taxon>
        <taxon>Alphaproteobacteria</taxon>
        <taxon>Rhodospirillales</taxon>
        <taxon>Rhodospirillaceae</taxon>
        <taxon>Roseospira</taxon>
    </lineage>
</organism>
<protein>
    <submittedName>
        <fullName evidence="2">Uncharacterized protein</fullName>
    </submittedName>
</protein>
<feature type="region of interest" description="Disordered" evidence="1">
    <location>
        <begin position="1"/>
        <end position="23"/>
    </location>
</feature>
<keyword evidence="3" id="KW-1185">Reference proteome</keyword>
<dbReference type="Proteomes" id="UP000555728">
    <property type="component" value="Unassembled WGS sequence"/>
</dbReference>
<proteinExistence type="predicted"/>
<feature type="compositionally biased region" description="Basic residues" evidence="1">
    <location>
        <begin position="1"/>
        <end position="11"/>
    </location>
</feature>
<evidence type="ECO:0000256" key="1">
    <source>
        <dbReference type="SAM" id="MobiDB-lite"/>
    </source>
</evidence>
<accession>A0A7W6S321</accession>
<gene>
    <name evidence="2" type="ORF">GGD88_003743</name>
</gene>
<sequence>MSRRHRQRRPARSTITYAHLPGGGPEGRTCKSCAHFRTAGHRAGSGVCAEAGRQAGLALSALHPLWDGTRACRYWTGREDTAS</sequence>
<evidence type="ECO:0000313" key="2">
    <source>
        <dbReference type="EMBL" id="MBB4287975.1"/>
    </source>
</evidence>
<dbReference type="AlphaFoldDB" id="A0A7W6S321"/>
<name>A0A7W6S321_9PROT</name>
<dbReference type="EMBL" id="JACIGI010000078">
    <property type="protein sequence ID" value="MBB4287975.1"/>
    <property type="molecule type" value="Genomic_DNA"/>
</dbReference>